<comment type="caution">
    <text evidence="1">The sequence shown here is derived from an EMBL/GenBank/DDBJ whole genome shotgun (WGS) entry which is preliminary data.</text>
</comment>
<evidence type="ECO:0000313" key="2">
    <source>
        <dbReference type="Proteomes" id="UP001060170"/>
    </source>
</evidence>
<keyword evidence="2" id="KW-1185">Reference proteome</keyword>
<sequence length="1560" mass="176197">MSDNHNEQLQNITNSLNNLQLHRESETTRSDSCIAEINSLKAELHTLNQRFIFLQQQFANMPTPPPAPTPVHQDIGVMTHASFSGNPKELSRFLYFVRDRLVEAGHRFPSEKNQTPAYTWWISILKENARSQNFPTHDASTGDPYGLPCLLTIGAFLSKLSEVYANRNSAQDAKAALYSCRQGNLSVDNFNSIFSSLVFAVDLTEESRCDIYKQALNPRILELALMRFDWNSAIDLRAKQELAVQASNLLDELNLIRCNLPQRPTQQPLPHPPPQQPAQVPMDIDAMTGGTGFTFPAYRLLCIKAKICQRCHNDYDKTHITSRSCPNKEVMIKEKVAKFVSLSQNPQIAQINMSAINFNIQPQSWDNLIDATGGGNFADMIMFGNDEHGFPVEQGLSYFSIASITPLPSTSSLSYSAPVTPSRLIIPVRLLTPGGTWIIAKALVDSGAGGSFIDTTFVRDKNLTLTPLSSSFACRSFDGSPASSGDVTHSWNGRIACQDHLRHPSLSSVSLFVVSLSSVDIILGLPWLKATFAWVGGPHGQLSFSPPFNQTRISSTVAPSVPLASITNDVVLTKDEILSLPTQLRSFSDVFTIASLQSLPPVRPQFDLNIKIKPGCTPPFGGLYNLSESERRQLRTYIDENLEKGYIRLSSSPAAAPIFFVKTEGKDDRPCVDYRGLNGMTVRDSYPIPVLSLLLNNLAGCKYLSKVDLKSAFNLLRVTPGQEYLTAFRTPWGLYEYTVMPFGLANAPATFQRFIQYVLREYIDVCCFVYIDDILIFSKTEEEHIEHLKKILTKLREFSLKASLKKCQFFQTQVQFLGFIISSSGLRMDPQKLETILKWPVPRTLKGLRCFLGFCNFYRRFIPCFSTITNELTQLTKISAFTPKSMDLEGPRSAFSKLLEAFTSAPLLSHFSFTADRVVHVDSSGFAIAGVLSQPDEAGKLHPVSFFSRKLTDQERVWPIFDLELLAVISAFEEWRAWLAGTKNPVLVFSDHANLRYFMTSKTLTPKQARWAAYLDSFNFRLIHVSGAANPADAPSRRPDLGDGETPLIPNSLTPKFHIHAMEPNTHEKPEHDLYFQPLSSKFSSLIQATYPAITEEEKEEYHFDKDLYWFRHRVFAPLQCREQIIKAYHEGPIIGHPGIARTLSLILRTFDWPSIRKDVIAFVSSCDSCQRVKTARQAPIGTLQSLPIPSRPWDVIGMDFITKLPKSKGHDSILVVIDHLSKASHFIPCKESMTSAELAKLFRREIFRLHGFPDRIISDRGPTFTSKFWLAFMKSLNIKAATSTAYHPQTDGQTERMNQILEDYLRHFVNYHQTDWSERLDLAEFSLNNMHSSSSGVSPFFFVHGFHPRFNTLTTSSGTSSVDKVIKDLQEIQEKAKLSIIAAKEKQAYYYDQHRRPTPTYQPGDLVMLTRKFIQTRRPNSKLDYRHLGPFPVIKMVGERAVHLDIAEHYPLLHPVFNVALLIPYKDPSSNVHRTSDPVSPPNHSVPITQIDWKFFGEVLDYRSRRKGSDEYLIRWIHATPAQDRWLHLAAIPQEHHNTLIQFHQTNSLPIPLLLTGKR</sequence>
<reference evidence="2" key="1">
    <citation type="journal article" date="2018" name="BMC Genomics">
        <title>Genomic insights into host adaptation between the wheat stripe rust pathogen (Puccinia striiformis f. sp. tritici) and the barley stripe rust pathogen (Puccinia striiformis f. sp. hordei).</title>
        <authorList>
            <person name="Xia C."/>
            <person name="Wang M."/>
            <person name="Yin C."/>
            <person name="Cornejo O.E."/>
            <person name="Hulbert S.H."/>
            <person name="Chen X."/>
        </authorList>
    </citation>
    <scope>NUCLEOTIDE SEQUENCE [LARGE SCALE GENOMIC DNA]</scope>
    <source>
        <strain evidence="2">93-210</strain>
    </source>
</reference>
<dbReference type="EMBL" id="CM045879">
    <property type="protein sequence ID" value="KAI7938960.1"/>
    <property type="molecule type" value="Genomic_DNA"/>
</dbReference>
<reference evidence="2" key="2">
    <citation type="journal article" date="2018" name="Mol. Plant Microbe Interact.">
        <title>Genome sequence resources for the wheat stripe rust pathogen (Puccinia striiformis f. sp. tritici) and the barley stripe rust pathogen (Puccinia striiformis f. sp. hordei).</title>
        <authorList>
            <person name="Xia C."/>
            <person name="Wang M."/>
            <person name="Yin C."/>
            <person name="Cornejo O.E."/>
            <person name="Hulbert S.H."/>
            <person name="Chen X."/>
        </authorList>
    </citation>
    <scope>NUCLEOTIDE SEQUENCE [LARGE SCALE GENOMIC DNA]</scope>
    <source>
        <strain evidence="2">93-210</strain>
    </source>
</reference>
<gene>
    <name evidence="1" type="ORF">MJO28_014539</name>
</gene>
<name>A0ACC0DTS2_9BASI</name>
<organism evidence="1 2">
    <name type="scientific">Puccinia striiformis f. sp. tritici</name>
    <dbReference type="NCBI Taxonomy" id="168172"/>
    <lineage>
        <taxon>Eukaryota</taxon>
        <taxon>Fungi</taxon>
        <taxon>Dikarya</taxon>
        <taxon>Basidiomycota</taxon>
        <taxon>Pucciniomycotina</taxon>
        <taxon>Pucciniomycetes</taxon>
        <taxon>Pucciniales</taxon>
        <taxon>Pucciniaceae</taxon>
        <taxon>Puccinia</taxon>
    </lineage>
</organism>
<dbReference type="Proteomes" id="UP001060170">
    <property type="component" value="Chromosome 15"/>
</dbReference>
<protein>
    <submittedName>
        <fullName evidence="1">Uncharacterized protein</fullName>
    </submittedName>
</protein>
<evidence type="ECO:0000313" key="1">
    <source>
        <dbReference type="EMBL" id="KAI7938960.1"/>
    </source>
</evidence>
<reference evidence="1 2" key="3">
    <citation type="journal article" date="2022" name="Microbiol. Spectr.">
        <title>Folding features and dynamics of 3D genome architecture in plant fungal pathogens.</title>
        <authorList>
            <person name="Xia C."/>
        </authorList>
    </citation>
    <scope>NUCLEOTIDE SEQUENCE [LARGE SCALE GENOMIC DNA]</scope>
    <source>
        <strain evidence="1 2">93-210</strain>
    </source>
</reference>
<accession>A0ACC0DTS2</accession>
<proteinExistence type="predicted"/>